<evidence type="ECO:0000256" key="4">
    <source>
        <dbReference type="ARBA" id="ARBA00022840"/>
    </source>
</evidence>
<dbReference type="GO" id="GO:0004694">
    <property type="term" value="F:eukaryotic translation initiation factor 2alpha kinase activity"/>
    <property type="evidence" value="ECO:0007669"/>
    <property type="project" value="TreeGrafter"/>
</dbReference>
<keyword evidence="8" id="KW-1185">Reference proteome</keyword>
<comment type="similarity">
    <text evidence="5">Belongs to the protein kinase superfamily. Ser/Thr protein kinase family. GCN2 subfamily.</text>
</comment>
<dbReference type="EMBL" id="OC920125">
    <property type="protein sequence ID" value="CAD7652224.1"/>
    <property type="molecule type" value="Genomic_DNA"/>
</dbReference>
<dbReference type="Pfam" id="PF00069">
    <property type="entry name" value="Pkinase"/>
    <property type="match status" value="1"/>
</dbReference>
<evidence type="ECO:0000313" key="8">
    <source>
        <dbReference type="Proteomes" id="UP000728032"/>
    </source>
</evidence>
<keyword evidence="4" id="KW-0067">ATP-binding</keyword>
<dbReference type="PROSITE" id="PS00108">
    <property type="entry name" value="PROTEIN_KINASE_ST"/>
    <property type="match status" value="1"/>
</dbReference>
<dbReference type="InterPro" id="IPR011009">
    <property type="entry name" value="Kinase-like_dom_sf"/>
</dbReference>
<feature type="non-terminal residue" evidence="7">
    <location>
        <position position="1"/>
    </location>
</feature>
<evidence type="ECO:0000256" key="2">
    <source>
        <dbReference type="ARBA" id="ARBA00022741"/>
    </source>
</evidence>
<keyword evidence="2" id="KW-0547">Nucleotide-binding</keyword>
<evidence type="ECO:0000313" key="7">
    <source>
        <dbReference type="EMBL" id="CAD7652224.1"/>
    </source>
</evidence>
<protein>
    <recommendedName>
        <fullName evidence="6">Protein kinase domain-containing protein</fullName>
    </recommendedName>
</protein>
<dbReference type="SMART" id="SM00220">
    <property type="entry name" value="S_TKc"/>
    <property type="match status" value="1"/>
</dbReference>
<evidence type="ECO:0000256" key="3">
    <source>
        <dbReference type="ARBA" id="ARBA00022777"/>
    </source>
</evidence>
<proteinExistence type="inferred from homology"/>
<dbReference type="GO" id="GO:0005737">
    <property type="term" value="C:cytoplasm"/>
    <property type="evidence" value="ECO:0007669"/>
    <property type="project" value="TreeGrafter"/>
</dbReference>
<keyword evidence="1" id="KW-0808">Transferase</keyword>
<dbReference type="GO" id="GO:0005634">
    <property type="term" value="C:nucleus"/>
    <property type="evidence" value="ECO:0007669"/>
    <property type="project" value="TreeGrafter"/>
</dbReference>
<dbReference type="PANTHER" id="PTHR11042:SF91">
    <property type="entry name" value="EUKARYOTIC TRANSLATION INITIATION FACTOR 2-ALPHA KINASE"/>
    <property type="match status" value="1"/>
</dbReference>
<sequence>MELCIDNLNNVLETKKLLFNELMTSFEFNISYQIFREITKCVQYLHEKHIIHRDLKPDNVLISIGYTIKLCDFGLAKEVPNCDPFLMSKAKHTADVGTVDYMAPEAQTNEYSHLIDIYSLSLIGSQIFGFNVNDIIDGKHRGSALRGPKEDNLPTEYDRADRLTRGVGCFGTGGLYADRLTPRTGAFVVDSLEELYKLVDRTRPLVVCNSPSNARTTGPAL</sequence>
<feature type="domain" description="Protein kinase" evidence="6">
    <location>
        <begin position="1"/>
        <end position="221"/>
    </location>
</feature>
<dbReference type="InterPro" id="IPR008271">
    <property type="entry name" value="Ser/Thr_kinase_AS"/>
</dbReference>
<evidence type="ECO:0000256" key="1">
    <source>
        <dbReference type="ARBA" id="ARBA00022679"/>
    </source>
</evidence>
<dbReference type="GO" id="GO:0005524">
    <property type="term" value="F:ATP binding"/>
    <property type="evidence" value="ECO:0007669"/>
    <property type="project" value="UniProtKB-KW"/>
</dbReference>
<dbReference type="EMBL" id="CAJPVJ010005300">
    <property type="protein sequence ID" value="CAG2169411.1"/>
    <property type="molecule type" value="Genomic_DNA"/>
</dbReference>
<dbReference type="PANTHER" id="PTHR11042">
    <property type="entry name" value="EUKARYOTIC TRANSLATION INITIATION FACTOR 2-ALPHA KINASE EIF2-ALPHA KINASE -RELATED"/>
    <property type="match status" value="1"/>
</dbReference>
<dbReference type="Proteomes" id="UP000728032">
    <property type="component" value="Unassembled WGS sequence"/>
</dbReference>
<dbReference type="SUPFAM" id="SSF56112">
    <property type="entry name" value="Protein kinase-like (PK-like)"/>
    <property type="match status" value="1"/>
</dbReference>
<keyword evidence="3" id="KW-0418">Kinase</keyword>
<evidence type="ECO:0000256" key="5">
    <source>
        <dbReference type="ARBA" id="ARBA00037982"/>
    </source>
</evidence>
<name>A0A7R9QPW2_9ACAR</name>
<dbReference type="InterPro" id="IPR000719">
    <property type="entry name" value="Prot_kinase_dom"/>
</dbReference>
<evidence type="ECO:0000259" key="6">
    <source>
        <dbReference type="PROSITE" id="PS50011"/>
    </source>
</evidence>
<dbReference type="Gene3D" id="1.10.510.10">
    <property type="entry name" value="Transferase(Phosphotransferase) domain 1"/>
    <property type="match status" value="1"/>
</dbReference>
<dbReference type="OrthoDB" id="6415454at2759"/>
<dbReference type="AlphaFoldDB" id="A0A7R9QPW2"/>
<dbReference type="CDD" id="cd00180">
    <property type="entry name" value="PKc"/>
    <property type="match status" value="1"/>
</dbReference>
<dbReference type="InterPro" id="IPR050339">
    <property type="entry name" value="CC_SR_Kinase"/>
</dbReference>
<organism evidence="7">
    <name type="scientific">Oppiella nova</name>
    <dbReference type="NCBI Taxonomy" id="334625"/>
    <lineage>
        <taxon>Eukaryota</taxon>
        <taxon>Metazoa</taxon>
        <taxon>Ecdysozoa</taxon>
        <taxon>Arthropoda</taxon>
        <taxon>Chelicerata</taxon>
        <taxon>Arachnida</taxon>
        <taxon>Acari</taxon>
        <taxon>Acariformes</taxon>
        <taxon>Sarcoptiformes</taxon>
        <taxon>Oribatida</taxon>
        <taxon>Brachypylina</taxon>
        <taxon>Oppioidea</taxon>
        <taxon>Oppiidae</taxon>
        <taxon>Oppiella</taxon>
    </lineage>
</organism>
<accession>A0A7R9QPW2</accession>
<reference evidence="7" key="1">
    <citation type="submission" date="2020-11" db="EMBL/GenBank/DDBJ databases">
        <authorList>
            <person name="Tran Van P."/>
        </authorList>
    </citation>
    <scope>NUCLEOTIDE SEQUENCE</scope>
</reference>
<dbReference type="PROSITE" id="PS50011">
    <property type="entry name" value="PROTEIN_KINASE_DOM"/>
    <property type="match status" value="1"/>
</dbReference>
<gene>
    <name evidence="7" type="ORF">ONB1V03_LOCUS8889</name>
</gene>